<name>A0A086T1A5_HAPC1</name>
<organism evidence="1 2">
    <name type="scientific">Hapsidospora chrysogenum (strain ATCC 11550 / CBS 779.69 / DSM 880 / IAM 14645 / JCM 23072 / IMI 49137)</name>
    <name type="common">Acremonium chrysogenum</name>
    <dbReference type="NCBI Taxonomy" id="857340"/>
    <lineage>
        <taxon>Eukaryota</taxon>
        <taxon>Fungi</taxon>
        <taxon>Dikarya</taxon>
        <taxon>Ascomycota</taxon>
        <taxon>Pezizomycotina</taxon>
        <taxon>Sordariomycetes</taxon>
        <taxon>Hypocreomycetidae</taxon>
        <taxon>Hypocreales</taxon>
        <taxon>Bionectriaceae</taxon>
        <taxon>Hapsidospora</taxon>
    </lineage>
</organism>
<gene>
    <name evidence="1" type="ORF">ACRE_060970</name>
</gene>
<dbReference type="Proteomes" id="UP000029964">
    <property type="component" value="Unassembled WGS sequence"/>
</dbReference>
<proteinExistence type="predicted"/>
<dbReference type="HOGENOM" id="CLU_2849132_0_0_1"/>
<dbReference type="EMBL" id="JPKY01000076">
    <property type="protein sequence ID" value="KFH43137.1"/>
    <property type="molecule type" value="Genomic_DNA"/>
</dbReference>
<evidence type="ECO:0000313" key="2">
    <source>
        <dbReference type="Proteomes" id="UP000029964"/>
    </source>
</evidence>
<dbReference type="AlphaFoldDB" id="A0A086T1A5"/>
<keyword evidence="2" id="KW-1185">Reference proteome</keyword>
<protein>
    <submittedName>
        <fullName evidence="1">Uncharacterized protein</fullName>
    </submittedName>
</protein>
<sequence length="65" mass="6675">MKPGAGLALPTVRIRKVGVGTPRSGWLDLMADWMASAIFGNFGGPTVKDTNLDLGSVLSAEEGGS</sequence>
<evidence type="ECO:0000313" key="1">
    <source>
        <dbReference type="EMBL" id="KFH43137.1"/>
    </source>
</evidence>
<accession>A0A086T1A5</accession>
<reference evidence="2" key="1">
    <citation type="journal article" date="2014" name="Genome Announc.">
        <title>Genome sequence and annotation of Acremonium chrysogenum, producer of the beta-lactam antibiotic cephalosporin C.</title>
        <authorList>
            <person name="Terfehr D."/>
            <person name="Dahlmann T.A."/>
            <person name="Specht T."/>
            <person name="Zadra I."/>
            <person name="Kuernsteiner H."/>
            <person name="Kueck U."/>
        </authorList>
    </citation>
    <scope>NUCLEOTIDE SEQUENCE [LARGE SCALE GENOMIC DNA]</scope>
    <source>
        <strain evidence="2">ATCC 11550 / CBS 779.69 / DSM 880 / IAM 14645 / JCM 23072 / IMI 49137</strain>
    </source>
</reference>
<comment type="caution">
    <text evidence="1">The sequence shown here is derived from an EMBL/GenBank/DDBJ whole genome shotgun (WGS) entry which is preliminary data.</text>
</comment>